<evidence type="ECO:0000256" key="10">
    <source>
        <dbReference type="ARBA" id="ARBA00023180"/>
    </source>
</evidence>
<dbReference type="InterPro" id="IPR013783">
    <property type="entry name" value="Ig-like_fold"/>
</dbReference>
<evidence type="ECO:0000256" key="7">
    <source>
        <dbReference type="ARBA" id="ARBA00022989"/>
    </source>
</evidence>
<dbReference type="SUPFAM" id="SSF48726">
    <property type="entry name" value="Immunoglobulin"/>
    <property type="match status" value="4"/>
</dbReference>
<evidence type="ECO:0000256" key="2">
    <source>
        <dbReference type="ARBA" id="ARBA00004613"/>
    </source>
</evidence>
<evidence type="ECO:0000256" key="3">
    <source>
        <dbReference type="ARBA" id="ARBA00022475"/>
    </source>
</evidence>
<evidence type="ECO:0000256" key="11">
    <source>
        <dbReference type="ARBA" id="ARBA00023319"/>
    </source>
</evidence>
<evidence type="ECO:0000256" key="9">
    <source>
        <dbReference type="ARBA" id="ARBA00023157"/>
    </source>
</evidence>
<feature type="signal peptide" evidence="18">
    <location>
        <begin position="1"/>
        <end position="18"/>
    </location>
</feature>
<evidence type="ECO:0000256" key="15">
    <source>
        <dbReference type="ARBA" id="ARBA00049745"/>
    </source>
</evidence>
<feature type="region of interest" description="Disordered" evidence="16">
    <location>
        <begin position="483"/>
        <end position="515"/>
    </location>
</feature>
<keyword evidence="8 17" id="KW-0472">Membrane</keyword>
<dbReference type="OrthoDB" id="6157407at2759"/>
<evidence type="ECO:0000256" key="4">
    <source>
        <dbReference type="ARBA" id="ARBA00022525"/>
    </source>
</evidence>
<keyword evidence="10" id="KW-0325">Glycoprotein</keyword>
<dbReference type="GO" id="GO:0005886">
    <property type="term" value="C:plasma membrane"/>
    <property type="evidence" value="ECO:0007669"/>
    <property type="project" value="TreeGrafter"/>
</dbReference>
<protein>
    <recommendedName>
        <fullName evidence="15">Polymeric immunoglobulin receptor</fullName>
    </recommendedName>
</protein>
<evidence type="ECO:0000256" key="12">
    <source>
        <dbReference type="ARBA" id="ARBA00049599"/>
    </source>
</evidence>
<evidence type="ECO:0000256" key="17">
    <source>
        <dbReference type="SAM" id="Phobius"/>
    </source>
</evidence>
<feature type="compositionally biased region" description="Basic and acidic residues" evidence="16">
    <location>
        <begin position="601"/>
        <end position="613"/>
    </location>
</feature>
<dbReference type="InterPro" id="IPR007110">
    <property type="entry name" value="Ig-like_dom"/>
</dbReference>
<feature type="chain" id="PRO_5032851026" description="Polymeric immunoglobulin receptor" evidence="18">
    <location>
        <begin position="19"/>
        <end position="634"/>
    </location>
</feature>
<dbReference type="SMART" id="SM00409">
    <property type="entry name" value="IG"/>
    <property type="match status" value="4"/>
</dbReference>
<evidence type="ECO:0000256" key="18">
    <source>
        <dbReference type="SAM" id="SignalP"/>
    </source>
</evidence>
<feature type="domain" description="Ig-like" evidence="19">
    <location>
        <begin position="24"/>
        <end position="134"/>
    </location>
</feature>
<dbReference type="InterPro" id="IPR036179">
    <property type="entry name" value="Ig-like_dom_sf"/>
</dbReference>
<evidence type="ECO:0000256" key="16">
    <source>
        <dbReference type="SAM" id="MobiDB-lite"/>
    </source>
</evidence>
<dbReference type="PROSITE" id="PS50835">
    <property type="entry name" value="IG_LIKE"/>
    <property type="match status" value="2"/>
</dbReference>
<evidence type="ECO:0000313" key="21">
    <source>
        <dbReference type="Proteomes" id="UP000653271"/>
    </source>
</evidence>
<evidence type="ECO:0000256" key="1">
    <source>
        <dbReference type="ARBA" id="ARBA00004251"/>
    </source>
</evidence>
<feature type="compositionally biased region" description="Low complexity" evidence="16">
    <location>
        <begin position="502"/>
        <end position="515"/>
    </location>
</feature>
<dbReference type="PANTHER" id="PTHR11860">
    <property type="entry name" value="POLYMERIC-IMMUNOGLOBULIN RECEPTOR"/>
    <property type="match status" value="1"/>
</dbReference>
<feature type="non-terminal residue" evidence="20">
    <location>
        <position position="1"/>
    </location>
</feature>
<comment type="caution">
    <text evidence="20">The sequence shown here is derived from an EMBL/GenBank/DDBJ whole genome shotgun (WGS) entry which is preliminary data.</text>
</comment>
<dbReference type="Pfam" id="PF07686">
    <property type="entry name" value="V-set"/>
    <property type="match status" value="3"/>
</dbReference>
<dbReference type="EMBL" id="WAAB01000927">
    <property type="protein sequence ID" value="NWH69735.1"/>
    <property type="molecule type" value="Genomic_DNA"/>
</dbReference>
<dbReference type="PANTHER" id="PTHR11860:SF82">
    <property type="entry name" value="POLYMERIC IMMUNOGLOBULIN RECEPTOR"/>
    <property type="match status" value="1"/>
</dbReference>
<dbReference type="InterPro" id="IPR050671">
    <property type="entry name" value="CD300_family_receptors"/>
</dbReference>
<evidence type="ECO:0000256" key="8">
    <source>
        <dbReference type="ARBA" id="ARBA00023136"/>
    </source>
</evidence>
<keyword evidence="21" id="KW-1185">Reference proteome</keyword>
<evidence type="ECO:0000256" key="14">
    <source>
        <dbReference type="ARBA" id="ARBA00049678"/>
    </source>
</evidence>
<dbReference type="CDD" id="cd05716">
    <property type="entry name" value="IgV_pIgR_like"/>
    <property type="match status" value="3"/>
</dbReference>
<evidence type="ECO:0000256" key="6">
    <source>
        <dbReference type="ARBA" id="ARBA00022729"/>
    </source>
</evidence>
<feature type="non-terminal residue" evidence="20">
    <location>
        <position position="634"/>
    </location>
</feature>
<evidence type="ECO:0000259" key="19">
    <source>
        <dbReference type="PROSITE" id="PS50835"/>
    </source>
</evidence>
<keyword evidence="4" id="KW-0964">Secreted</keyword>
<name>A0A850WNW3_PIACA</name>
<comment type="subcellular location">
    <subcellularLocation>
        <location evidence="1">Cell membrane</location>
        <topology evidence="1">Single-pass type I membrane protein</topology>
    </subcellularLocation>
    <subcellularLocation>
        <location evidence="2">Secreted</location>
    </subcellularLocation>
</comment>
<feature type="transmembrane region" description="Helical" evidence="17">
    <location>
        <begin position="516"/>
        <end position="538"/>
    </location>
</feature>
<dbReference type="Gene3D" id="2.60.40.10">
    <property type="entry name" value="Immunoglobulins"/>
    <property type="match status" value="4"/>
</dbReference>
<comment type="function">
    <text evidence="12">Mediates selective transcytosis of polymeric IgA and IgM across mucosal epithelial cells. Binds polymeric IgA and IgM at the basolateral surface of epithelial cells. The complex is then transported across the cell to be secreted at the apical surface. During this process, a cleavage occurs that separates the extracellular (known as the secretory component) from the transmembrane segment.</text>
</comment>
<proteinExistence type="predicted"/>
<evidence type="ECO:0000256" key="5">
    <source>
        <dbReference type="ARBA" id="ARBA00022692"/>
    </source>
</evidence>
<keyword evidence="7 17" id="KW-1133">Transmembrane helix</keyword>
<dbReference type="AlphaFoldDB" id="A0A850WNW3"/>
<gene>
    <name evidence="20" type="primary">Pigr_1</name>
    <name evidence="20" type="ORF">PIACAY_R01221</name>
</gene>
<sequence length="634" mass="69750">MTLLAFFLLLTVLPGESAKSRYPPKVSSNPVFGPDQVYGLLNGAVTVKCFYPPTTVNRHDRKYWCRQSSTRCMTIVSSNGYTAPGYQGRASITNYPQEENFEINITGLTMADAGTYQCGIGINGRGLSHRVNLEVTKGPHVPEGAELFYVKLSGTLTMSCSFGESTASMRKYLCKMEKSGCRNIIDSHGNVDQAYTGRAMLTNEEPPGSFGVVITQIDWEDIGLYVCGVGTYGQDGETKELDVHVYEETKAPQGKPTLIGVKGSSVTFTYPYEGLEASLTKYWCKYRPYGCTRIIDNKGFVWDKYEGRVAMFDNPENKSVTIILNQLKDDDQGYYWFMTDEVKEQQTSTELKIMDGEPGLKGKMEVEAQDGSRLNLTCFYPCKYYSYQKYWCKWSSSNCTLMPSADQRQPGPDVTCDTDNKVVILSFDPVKKADEGWYWCGVKHNGLYGETMAVHLEVTEARSADHNLDLLDVEANNHVEVAGNAEGGSAPRGRASDVAVQGASSENPGESSSPNLLLQILTPVGAVTLILVTAFAVFKYRQMKRSDLVSIGSYRTNISMSDFESVKEYSASNNACVQESQETQIGGDEFITSTAPPESAAETKKAKRSSKEDADLAYSTYLLTSSSVAQGSAG</sequence>
<feature type="region of interest" description="Disordered" evidence="16">
    <location>
        <begin position="588"/>
        <end position="613"/>
    </location>
</feature>
<evidence type="ECO:0000313" key="20">
    <source>
        <dbReference type="EMBL" id="NWH69735.1"/>
    </source>
</evidence>
<evidence type="ECO:0000256" key="13">
    <source>
        <dbReference type="ARBA" id="ARBA00049604"/>
    </source>
</evidence>
<keyword evidence="3" id="KW-1003">Cell membrane</keyword>
<feature type="domain" description="Ig-like" evidence="19">
    <location>
        <begin position="358"/>
        <end position="459"/>
    </location>
</feature>
<dbReference type="Proteomes" id="UP000653271">
    <property type="component" value="Unassembled WGS sequence"/>
</dbReference>
<accession>A0A850WNW3</accession>
<dbReference type="InterPro" id="IPR013106">
    <property type="entry name" value="Ig_V-set"/>
</dbReference>
<keyword evidence="5 17" id="KW-0812">Transmembrane</keyword>
<organism evidence="20 21">
    <name type="scientific">Piaya cayana</name>
    <name type="common">Common squirrel cuckoo</name>
    <dbReference type="NCBI Taxonomy" id="33601"/>
    <lineage>
        <taxon>Eukaryota</taxon>
        <taxon>Metazoa</taxon>
        <taxon>Chordata</taxon>
        <taxon>Craniata</taxon>
        <taxon>Vertebrata</taxon>
        <taxon>Euteleostomi</taxon>
        <taxon>Archelosauria</taxon>
        <taxon>Archosauria</taxon>
        <taxon>Dinosauria</taxon>
        <taxon>Saurischia</taxon>
        <taxon>Theropoda</taxon>
        <taxon>Coelurosauria</taxon>
        <taxon>Aves</taxon>
        <taxon>Neognathae</taxon>
        <taxon>Neoaves</taxon>
        <taxon>Otidimorphae</taxon>
        <taxon>Cuculiformes</taxon>
        <taxon>Coccyzidae</taxon>
        <taxon>Piaya</taxon>
    </lineage>
</organism>
<comment type="subunit">
    <text evidence="14">Interacts (mainly via CDR1-like domain) with dimeric IgA. Interacts (mainly via CDR2-like domain) with pentameric IgM.</text>
</comment>
<keyword evidence="9" id="KW-1015">Disulfide bond</keyword>
<keyword evidence="11" id="KW-0393">Immunoglobulin domain</keyword>
<dbReference type="GO" id="GO:0004888">
    <property type="term" value="F:transmembrane signaling receptor activity"/>
    <property type="evidence" value="ECO:0007669"/>
    <property type="project" value="TreeGrafter"/>
</dbReference>
<reference evidence="20" key="1">
    <citation type="submission" date="2019-09" db="EMBL/GenBank/DDBJ databases">
        <title>Bird 10,000 Genomes (B10K) Project - Family phase.</title>
        <authorList>
            <person name="Zhang G."/>
        </authorList>
    </citation>
    <scope>NUCLEOTIDE SEQUENCE</scope>
    <source>
        <strain evidence="20">B10K-DU-008-47</strain>
        <tissue evidence="20">Mixed tissue sample</tissue>
    </source>
</reference>
<dbReference type="InterPro" id="IPR003599">
    <property type="entry name" value="Ig_sub"/>
</dbReference>
<keyword evidence="6 18" id="KW-0732">Signal</keyword>
<comment type="function">
    <text evidence="13">Through its N-linked glycans ensures anchoring of secretory IgA (sIgA) molecules to mucus lining the epithelial surface to neutralize extracellular pathogens. On its own (free form) may act as a non-specific microbial scavenger to prevent pathogen interaction with epithelial cells.</text>
</comment>